<keyword evidence="3" id="KW-0804">Transcription</keyword>
<proteinExistence type="predicted"/>
<sequence>MMNYLEIKNGEEYLVNLFVHVYILYRSYVFTYHGFQSYTSVFFFLLCAQMDPIQIKDNEGNPEEMLVDQPHFLEPICPEEVNEDTRVYPRVGDEYQVEVPNLTTEEERMKLRSLPVDGSRMFGFEYPVVVGLTIPVTWTPNTSTHVKGEWREFSGHTSCASEDDHNSHISAIIPRSLPQQSIYPDCLRCKVEYDDHGEKFPKSTGQDMYCLPKSEVLSCSCVKREVSDYIPLPGMSRYVWSVEEEQTLLLGLYIFGKNLVQVTKFIKSKTMGEVLSYYYGDFFKSDAYKRWSACRKVRSRRCILGLRIFSGSRQQELLSRLLAGVAREVQDPLLEVFKTFNEGISDFEQFILCLKSTVGAQVLVEAVGIGKGKYDLTGFALDPSRNHAISGRAEIPIGKACSSLSSGDIIKYLTGDFRLSKAKSNDLFWEAVWPRLLARGWHSEQPKDSSLVGKQALVFLIPGVKKFSRKKLVKGNHYFDSVSDVLRKVASEPRLLDFGVEGDNNGGEVKIAIGWINDVEPDKSTLADKKPASYIRPSEPGCSPELMKFTVVDTSFGQGEEPCKVRSLRNLPTDAGHGYSSSPHSGDSVSVNSEEHSDSEDSSEPYEDLDTNQRETDASCVDEERKNNPPTGDKMAADVLHKISSFPGRVNGHVSVDQCVGTKNNVCSSAGTVLPVGNQRIHATNSSTEINFQFDPRVNPEPQVFLAPMPKRRRLVSFKNERTGRKGTAVSKRHYGKQADTPLQPVPKANEASAGANPFVWSTISSSSTNITFGTNSNHTYCGQLHNVPPNVEVVYKEKAQRKHVIDLNIPQMPSDYESTTSYIQPPTDNNAVIMDIPMHPSETKEADDCLPDINTSSNAILSEQLSFNSRRQSTRSRPPTSRALEALACGFMGKQKGGEGNFPSSSRSSRPVRRPRRSTDVTVPFPSDGVGSGSHFSDQAIAVNEWRMSNNQFQILHSAPSNNSSEKGTLELFGADNSTDKGTREIVWHSVDGMKTSKELHAQQFH</sequence>
<dbReference type="PANTHER" id="PTHR13859:SF11">
    <property type="entry name" value="GRUNGE, ISOFORM J"/>
    <property type="match status" value="1"/>
</dbReference>
<gene>
    <name evidence="7" type="ORF">CAMPLR22A2D_LOCUS1907</name>
</gene>
<evidence type="ECO:0000313" key="7">
    <source>
        <dbReference type="EMBL" id="SPT17300.1"/>
    </source>
</evidence>
<evidence type="ECO:0000313" key="8">
    <source>
        <dbReference type="Proteomes" id="UP000280104"/>
    </source>
</evidence>
<evidence type="ECO:0000256" key="5">
    <source>
        <dbReference type="SAM" id="MobiDB-lite"/>
    </source>
</evidence>
<keyword evidence="4" id="KW-0539">Nucleus</keyword>
<accession>A0A7H4LFB2</accession>
<evidence type="ECO:0000256" key="4">
    <source>
        <dbReference type="ARBA" id="ARBA00023242"/>
    </source>
</evidence>
<evidence type="ECO:0000259" key="6">
    <source>
        <dbReference type="PROSITE" id="PS51293"/>
    </source>
</evidence>
<dbReference type="SUPFAM" id="SSF46689">
    <property type="entry name" value="Homeodomain-like"/>
    <property type="match status" value="1"/>
</dbReference>
<dbReference type="InterPro" id="IPR056067">
    <property type="entry name" value="DUF7650"/>
</dbReference>
<feature type="region of interest" description="Disordered" evidence="5">
    <location>
        <begin position="569"/>
        <end position="635"/>
    </location>
</feature>
<feature type="region of interest" description="Disordered" evidence="5">
    <location>
        <begin position="722"/>
        <end position="751"/>
    </location>
</feature>
<feature type="compositionally biased region" description="Low complexity" evidence="5">
    <location>
        <begin position="580"/>
        <end position="592"/>
    </location>
</feature>
<dbReference type="Proteomes" id="UP000280104">
    <property type="component" value="Chromosome II"/>
</dbReference>
<dbReference type="EMBL" id="LS480641">
    <property type="protein sequence ID" value="SPT17300.1"/>
    <property type="molecule type" value="Genomic_DNA"/>
</dbReference>
<feature type="compositionally biased region" description="Acidic residues" evidence="5">
    <location>
        <begin position="597"/>
        <end position="610"/>
    </location>
</feature>
<protein>
    <recommendedName>
        <fullName evidence="6">SANT domain-containing protein</fullName>
    </recommendedName>
</protein>
<dbReference type="InterPro" id="IPR017884">
    <property type="entry name" value="SANT_dom"/>
</dbReference>
<dbReference type="PANTHER" id="PTHR13859">
    <property type="entry name" value="ATROPHIN-RELATED"/>
    <property type="match status" value="1"/>
</dbReference>
<dbReference type="InterPro" id="IPR057712">
    <property type="entry name" value="DUF7952"/>
</dbReference>
<feature type="region of interest" description="Disordered" evidence="5">
    <location>
        <begin position="863"/>
        <end position="882"/>
    </location>
</feature>
<dbReference type="GO" id="GO:0005634">
    <property type="term" value="C:nucleus"/>
    <property type="evidence" value="ECO:0007669"/>
    <property type="project" value="UniProtKB-SubCell"/>
</dbReference>
<evidence type="ECO:0000256" key="1">
    <source>
        <dbReference type="ARBA" id="ARBA00004123"/>
    </source>
</evidence>
<reference evidence="7 8" key="1">
    <citation type="submission" date="2018-05" db="EMBL/GenBank/DDBJ databases">
        <authorList>
            <person name="Thind KAUR A."/>
        </authorList>
    </citation>
    <scope>NUCLEOTIDE SEQUENCE [LARGE SCALE GENOMIC DNA]</scope>
</reference>
<comment type="subcellular location">
    <subcellularLocation>
        <location evidence="1">Nucleus</location>
    </subcellularLocation>
</comment>
<name>A0A7H4LFB2_WHEAT</name>
<evidence type="ECO:0000256" key="2">
    <source>
        <dbReference type="ARBA" id="ARBA00023015"/>
    </source>
</evidence>
<dbReference type="InterPro" id="IPR009057">
    <property type="entry name" value="Homeodomain-like_sf"/>
</dbReference>
<evidence type="ECO:0000256" key="3">
    <source>
        <dbReference type="ARBA" id="ARBA00023163"/>
    </source>
</evidence>
<feature type="domain" description="SANT" evidence="6">
    <location>
        <begin position="239"/>
        <end position="286"/>
    </location>
</feature>
<feature type="region of interest" description="Disordered" evidence="5">
    <location>
        <begin position="893"/>
        <end position="934"/>
    </location>
</feature>
<organism evidence="7 8">
    <name type="scientific">Triticum aestivum</name>
    <name type="common">Wheat</name>
    <dbReference type="NCBI Taxonomy" id="4565"/>
    <lineage>
        <taxon>Eukaryota</taxon>
        <taxon>Viridiplantae</taxon>
        <taxon>Streptophyta</taxon>
        <taxon>Embryophyta</taxon>
        <taxon>Tracheophyta</taxon>
        <taxon>Spermatophyta</taxon>
        <taxon>Magnoliopsida</taxon>
        <taxon>Liliopsida</taxon>
        <taxon>Poales</taxon>
        <taxon>Poaceae</taxon>
        <taxon>BOP clade</taxon>
        <taxon>Pooideae</taxon>
        <taxon>Triticodae</taxon>
        <taxon>Triticeae</taxon>
        <taxon>Triticinae</taxon>
        <taxon>Triticum</taxon>
    </lineage>
</organism>
<dbReference type="PROSITE" id="PS51293">
    <property type="entry name" value="SANT"/>
    <property type="match status" value="1"/>
</dbReference>
<dbReference type="AlphaFoldDB" id="A0A7H4LFB2"/>
<dbReference type="Pfam" id="PF24662">
    <property type="entry name" value="DUF7650"/>
    <property type="match status" value="1"/>
</dbReference>
<keyword evidence="2" id="KW-0805">Transcription regulation</keyword>
<feature type="compositionally biased region" description="Low complexity" evidence="5">
    <location>
        <begin position="870"/>
        <end position="882"/>
    </location>
</feature>
<dbReference type="Pfam" id="PF25826">
    <property type="entry name" value="DUF7952"/>
    <property type="match status" value="1"/>
</dbReference>
<feature type="compositionally biased region" description="Basic and acidic residues" evidence="5">
    <location>
        <begin position="611"/>
        <end position="627"/>
    </location>
</feature>